<dbReference type="EMBL" id="GBXM01053279">
    <property type="protein sequence ID" value="JAH55298.1"/>
    <property type="molecule type" value="Transcribed_RNA"/>
</dbReference>
<evidence type="ECO:0000313" key="1">
    <source>
        <dbReference type="EMBL" id="JAH55298.1"/>
    </source>
</evidence>
<proteinExistence type="predicted"/>
<dbReference type="AlphaFoldDB" id="A0A0E9TRF1"/>
<protein>
    <submittedName>
        <fullName evidence="1">Uncharacterized protein</fullName>
    </submittedName>
</protein>
<accession>A0A0E9TRF1</accession>
<reference evidence="1" key="2">
    <citation type="journal article" date="2015" name="Fish Shellfish Immunol.">
        <title>Early steps in the European eel (Anguilla anguilla)-Vibrio vulnificus interaction in the gills: Role of the RtxA13 toxin.</title>
        <authorList>
            <person name="Callol A."/>
            <person name="Pajuelo D."/>
            <person name="Ebbesson L."/>
            <person name="Teles M."/>
            <person name="MacKenzie S."/>
            <person name="Amaro C."/>
        </authorList>
    </citation>
    <scope>NUCLEOTIDE SEQUENCE</scope>
</reference>
<sequence length="35" mass="4026">MTSHPDLGRWEASSAFLICLCFFIPPFSERPKIDL</sequence>
<name>A0A0E9TRF1_ANGAN</name>
<organism evidence="1">
    <name type="scientific">Anguilla anguilla</name>
    <name type="common">European freshwater eel</name>
    <name type="synonym">Muraena anguilla</name>
    <dbReference type="NCBI Taxonomy" id="7936"/>
    <lineage>
        <taxon>Eukaryota</taxon>
        <taxon>Metazoa</taxon>
        <taxon>Chordata</taxon>
        <taxon>Craniata</taxon>
        <taxon>Vertebrata</taxon>
        <taxon>Euteleostomi</taxon>
        <taxon>Actinopterygii</taxon>
        <taxon>Neopterygii</taxon>
        <taxon>Teleostei</taxon>
        <taxon>Anguilliformes</taxon>
        <taxon>Anguillidae</taxon>
        <taxon>Anguilla</taxon>
    </lineage>
</organism>
<reference evidence="1" key="1">
    <citation type="submission" date="2014-11" db="EMBL/GenBank/DDBJ databases">
        <authorList>
            <person name="Amaro Gonzalez C."/>
        </authorList>
    </citation>
    <scope>NUCLEOTIDE SEQUENCE</scope>
</reference>